<comment type="similarity">
    <text evidence="8">Belongs to the MobA family.</text>
</comment>
<dbReference type="SUPFAM" id="SSF53448">
    <property type="entry name" value="Nucleotide-diphospho-sugar transferases"/>
    <property type="match status" value="1"/>
</dbReference>
<dbReference type="Proteomes" id="UP000092578">
    <property type="component" value="Unassembled WGS sequence"/>
</dbReference>
<dbReference type="RefSeq" id="WP_176713707.1">
    <property type="nucleotide sequence ID" value="NZ_MAYT01000027.1"/>
</dbReference>
<feature type="binding site" evidence="8">
    <location>
        <position position="105"/>
    </location>
    <ligand>
        <name>Mg(2+)</name>
        <dbReference type="ChEBI" id="CHEBI:18420"/>
    </ligand>
</feature>
<gene>
    <name evidence="8" type="primary">mobA</name>
    <name evidence="10" type="ORF">A8F95_10600</name>
</gene>
<comment type="cofactor">
    <cofactor evidence="8">
        <name>Mg(2+)</name>
        <dbReference type="ChEBI" id="CHEBI:18420"/>
    </cofactor>
</comment>
<evidence type="ECO:0000256" key="1">
    <source>
        <dbReference type="ARBA" id="ARBA00022490"/>
    </source>
</evidence>
<comment type="subcellular location">
    <subcellularLocation>
        <location evidence="8">Cytoplasm</location>
    </subcellularLocation>
</comment>
<evidence type="ECO:0000256" key="6">
    <source>
        <dbReference type="ARBA" id="ARBA00023134"/>
    </source>
</evidence>
<feature type="binding site" evidence="8">
    <location>
        <begin position="14"/>
        <end position="16"/>
    </location>
    <ligand>
        <name>GTP</name>
        <dbReference type="ChEBI" id="CHEBI:37565"/>
    </ligand>
</feature>
<evidence type="ECO:0000256" key="2">
    <source>
        <dbReference type="ARBA" id="ARBA00022679"/>
    </source>
</evidence>
<evidence type="ECO:0000256" key="4">
    <source>
        <dbReference type="ARBA" id="ARBA00022741"/>
    </source>
</evidence>
<protein>
    <recommendedName>
        <fullName evidence="8">Probable molybdenum cofactor guanylyltransferase</fullName>
        <shortName evidence="8">MoCo guanylyltransferase</shortName>
        <ecNumber evidence="8">2.7.7.77</ecNumber>
    </recommendedName>
    <alternativeName>
        <fullName evidence="8">GTP:molybdopterin guanylyltransferase</fullName>
    </alternativeName>
    <alternativeName>
        <fullName evidence="8">Mo-MPT guanylyltransferase</fullName>
    </alternativeName>
    <alternativeName>
        <fullName evidence="8">Molybdopterin guanylyltransferase</fullName>
    </alternativeName>
    <alternativeName>
        <fullName evidence="8">Molybdopterin-guanine dinucleotide synthase</fullName>
        <shortName evidence="8">MGD synthase</shortName>
    </alternativeName>
</protein>
<dbReference type="HAMAP" id="MF_00316">
    <property type="entry name" value="MobA"/>
    <property type="match status" value="1"/>
</dbReference>
<dbReference type="EC" id="2.7.7.77" evidence="8"/>
<keyword evidence="3 8" id="KW-0479">Metal-binding</keyword>
<dbReference type="GO" id="GO:0006777">
    <property type="term" value="P:Mo-molybdopterin cofactor biosynthetic process"/>
    <property type="evidence" value="ECO:0007669"/>
    <property type="project" value="UniProtKB-KW"/>
</dbReference>
<keyword evidence="1 8" id="KW-0963">Cytoplasm</keyword>
<keyword evidence="6 8" id="KW-0342">GTP-binding</keyword>
<comment type="domain">
    <text evidence="8">The N-terminal domain determines nucleotide recognition and specific binding, while the C-terminal domain determines the specific binding to the target protein.</text>
</comment>
<accession>A0A1B9AMW1</accession>
<keyword evidence="5 8" id="KW-0460">Magnesium</keyword>
<name>A0A1B9AMW1_9BACI</name>
<feature type="binding site" evidence="8">
    <location>
        <position position="105"/>
    </location>
    <ligand>
        <name>GTP</name>
        <dbReference type="ChEBI" id="CHEBI:37565"/>
    </ligand>
</feature>
<comment type="catalytic activity">
    <reaction evidence="8">
        <text>Mo-molybdopterin + GTP + H(+) = Mo-molybdopterin guanine dinucleotide + diphosphate</text>
        <dbReference type="Rhea" id="RHEA:34243"/>
        <dbReference type="ChEBI" id="CHEBI:15378"/>
        <dbReference type="ChEBI" id="CHEBI:33019"/>
        <dbReference type="ChEBI" id="CHEBI:37565"/>
        <dbReference type="ChEBI" id="CHEBI:71302"/>
        <dbReference type="ChEBI" id="CHEBI:71310"/>
        <dbReference type="EC" id="2.7.7.77"/>
    </reaction>
</comment>
<keyword evidence="7 8" id="KW-0501">Molybdenum cofactor biosynthesis</keyword>
<reference evidence="11" key="1">
    <citation type="submission" date="2016-05" db="EMBL/GenBank/DDBJ databases">
        <authorList>
            <person name="Liu B."/>
            <person name="Wang J."/>
            <person name="Zhu Y."/>
            <person name="Liu G."/>
            <person name="Chen Q."/>
            <person name="Chen Z."/>
            <person name="Lan J."/>
            <person name="Che J."/>
            <person name="Ge C."/>
            <person name="Shi H."/>
            <person name="Pan Z."/>
            <person name="Liu X."/>
        </authorList>
    </citation>
    <scope>NUCLEOTIDE SEQUENCE [LARGE SCALE GENOMIC DNA]</scope>
    <source>
        <strain evidence="11">FJAT-27215</strain>
    </source>
</reference>
<evidence type="ECO:0000313" key="10">
    <source>
        <dbReference type="EMBL" id="OCA85125.1"/>
    </source>
</evidence>
<dbReference type="CDD" id="cd02503">
    <property type="entry name" value="MobA"/>
    <property type="match status" value="1"/>
</dbReference>
<dbReference type="InterPro" id="IPR025877">
    <property type="entry name" value="MobA-like_NTP_Trfase"/>
</dbReference>
<dbReference type="Gene3D" id="3.90.550.10">
    <property type="entry name" value="Spore Coat Polysaccharide Biosynthesis Protein SpsA, Chain A"/>
    <property type="match status" value="1"/>
</dbReference>
<dbReference type="Pfam" id="PF12804">
    <property type="entry name" value="NTP_transf_3"/>
    <property type="match status" value="1"/>
</dbReference>
<proteinExistence type="inferred from homology"/>
<evidence type="ECO:0000259" key="9">
    <source>
        <dbReference type="Pfam" id="PF12804"/>
    </source>
</evidence>
<evidence type="ECO:0000256" key="3">
    <source>
        <dbReference type="ARBA" id="ARBA00022723"/>
    </source>
</evidence>
<dbReference type="GO" id="GO:0061603">
    <property type="term" value="F:molybdenum cofactor guanylyltransferase activity"/>
    <property type="evidence" value="ECO:0007669"/>
    <property type="project" value="UniProtKB-EC"/>
</dbReference>
<keyword evidence="11" id="KW-1185">Reference proteome</keyword>
<keyword evidence="4 8" id="KW-0547">Nucleotide-binding</keyword>
<dbReference type="InterPro" id="IPR013482">
    <property type="entry name" value="Molybde_CF_guanTrfase"/>
</dbReference>
<dbReference type="PANTHER" id="PTHR19136">
    <property type="entry name" value="MOLYBDENUM COFACTOR GUANYLYLTRANSFERASE"/>
    <property type="match status" value="1"/>
</dbReference>
<feature type="binding site" evidence="8">
    <location>
        <position position="26"/>
    </location>
    <ligand>
        <name>GTP</name>
        <dbReference type="ChEBI" id="CHEBI:37565"/>
    </ligand>
</feature>
<comment type="caution">
    <text evidence="8">Lacks conserved residue(s) required for the propagation of feature annotation.</text>
</comment>
<dbReference type="PANTHER" id="PTHR19136:SF81">
    <property type="entry name" value="MOLYBDENUM COFACTOR GUANYLYLTRANSFERASE"/>
    <property type="match status" value="1"/>
</dbReference>
<comment type="caution">
    <text evidence="10">The sequence shown here is derived from an EMBL/GenBank/DDBJ whole genome shotgun (WGS) entry which is preliminary data.</text>
</comment>
<evidence type="ECO:0000313" key="11">
    <source>
        <dbReference type="Proteomes" id="UP000092578"/>
    </source>
</evidence>
<dbReference type="AlphaFoldDB" id="A0A1B9AMW1"/>
<organism evidence="10 11">
    <name type="scientific">Pseudobacillus wudalianchiensis</name>
    <dbReference type="NCBI Taxonomy" id="1743143"/>
    <lineage>
        <taxon>Bacteria</taxon>
        <taxon>Bacillati</taxon>
        <taxon>Bacillota</taxon>
        <taxon>Bacilli</taxon>
        <taxon>Bacillales</taxon>
        <taxon>Bacillaceae</taxon>
        <taxon>Pseudobacillus</taxon>
    </lineage>
</organism>
<sequence length="208" mass="23284">MLVKQRKQWAGVILAGGESRRFGKPKAFAKFKEKYFFEYAMEALAPFADKRMIISHPSLTDRFNRRAAVKVLEDLPPYQGNGPLSGLYSAMKQSDAEWYVVLPCDMPLITAEVVSQLAAAADESVDAVIPIINGKIHPLVAVYHRRVLPIVTDQLASGNYRMIDMIRKITVKERTEADLLSADTLFQNINTKDAYSQLFTGKSCDPLT</sequence>
<dbReference type="GO" id="GO:0005737">
    <property type="term" value="C:cytoplasm"/>
    <property type="evidence" value="ECO:0007669"/>
    <property type="project" value="UniProtKB-SubCell"/>
</dbReference>
<dbReference type="InterPro" id="IPR029044">
    <property type="entry name" value="Nucleotide-diphossugar_trans"/>
</dbReference>
<evidence type="ECO:0000256" key="5">
    <source>
        <dbReference type="ARBA" id="ARBA00022842"/>
    </source>
</evidence>
<evidence type="ECO:0000256" key="7">
    <source>
        <dbReference type="ARBA" id="ARBA00023150"/>
    </source>
</evidence>
<feature type="binding site" evidence="8">
    <location>
        <position position="74"/>
    </location>
    <ligand>
        <name>GTP</name>
        <dbReference type="ChEBI" id="CHEBI:37565"/>
    </ligand>
</feature>
<dbReference type="GO" id="GO:0005525">
    <property type="term" value="F:GTP binding"/>
    <property type="evidence" value="ECO:0007669"/>
    <property type="project" value="UniProtKB-UniRule"/>
</dbReference>
<dbReference type="EMBL" id="MAYT01000027">
    <property type="protein sequence ID" value="OCA85125.1"/>
    <property type="molecule type" value="Genomic_DNA"/>
</dbReference>
<dbReference type="GO" id="GO:0046872">
    <property type="term" value="F:metal ion binding"/>
    <property type="evidence" value="ECO:0007669"/>
    <property type="project" value="UniProtKB-KW"/>
</dbReference>
<evidence type="ECO:0000256" key="8">
    <source>
        <dbReference type="HAMAP-Rule" id="MF_00316"/>
    </source>
</evidence>
<feature type="domain" description="MobA-like NTP transferase" evidence="9">
    <location>
        <begin position="11"/>
        <end position="158"/>
    </location>
</feature>
<comment type="function">
    <text evidence="8">Transfers a GMP moiety from GTP to Mo-molybdopterin (Mo-MPT) cofactor (Moco or molybdenum cofactor) to form Mo-molybdopterin guanine dinucleotide (Mo-MGD) cofactor.</text>
</comment>
<keyword evidence="2 8" id="KW-0808">Transferase</keyword>